<dbReference type="GeneID" id="85012485"/>
<reference evidence="2 3" key="1">
    <citation type="submission" date="2018-12" db="EMBL/GenBank/DDBJ databases">
        <authorList>
            <consortium name="Pathogen Informatics"/>
        </authorList>
    </citation>
    <scope>NUCLEOTIDE SEQUENCE [LARGE SCALE GENOMIC DNA]</scope>
    <source>
        <strain evidence="2 3">NCTC13071</strain>
    </source>
</reference>
<evidence type="ECO:0008006" key="4">
    <source>
        <dbReference type="Google" id="ProtNLM"/>
    </source>
</evidence>
<dbReference type="RefSeq" id="WP_018920413.1">
    <property type="nucleotide sequence ID" value="NZ_LR134384.1"/>
</dbReference>
<accession>A0A448L6R1</accession>
<organism evidence="2 3">
    <name type="scientific">Segatella oris</name>
    <dbReference type="NCBI Taxonomy" id="28135"/>
    <lineage>
        <taxon>Bacteria</taxon>
        <taxon>Pseudomonadati</taxon>
        <taxon>Bacteroidota</taxon>
        <taxon>Bacteroidia</taxon>
        <taxon>Bacteroidales</taxon>
        <taxon>Prevotellaceae</taxon>
        <taxon>Segatella</taxon>
    </lineage>
</organism>
<evidence type="ECO:0000313" key="3">
    <source>
        <dbReference type="Proteomes" id="UP000274578"/>
    </source>
</evidence>
<feature type="signal peptide" evidence="1">
    <location>
        <begin position="1"/>
        <end position="23"/>
    </location>
</feature>
<evidence type="ECO:0000313" key="2">
    <source>
        <dbReference type="EMBL" id="VEH15670.1"/>
    </source>
</evidence>
<dbReference type="KEGG" id="poc:NCTC13071_01680"/>
<dbReference type="Proteomes" id="UP000274578">
    <property type="component" value="Chromosome 1"/>
</dbReference>
<evidence type="ECO:0000256" key="1">
    <source>
        <dbReference type="SAM" id="SignalP"/>
    </source>
</evidence>
<name>A0A448L6R1_9BACT</name>
<keyword evidence="1" id="KW-0732">Signal</keyword>
<gene>
    <name evidence="2" type="ORF">NCTC13071_01680</name>
</gene>
<proteinExistence type="predicted"/>
<sequence>MTQIFKKSILSAILLIQTGLMMAQDVPEKLLGVYKGKATTTLIINEGETKKQEAEKVFDVEIIKTGNDTKLVLKDFKLGDDEFKEIPFHGLGCYYEEGKKRWNIFTESPLSGEKLETKAKKQVTLGGFIDDNYSFVYEDGRIELTFEIFSDKAKIYKQEFKGKNTTTNIKSLRAKKLTNSIVYDLSGRRVHQPKKGLYIINGKKIVK</sequence>
<dbReference type="AlphaFoldDB" id="A0A448L6R1"/>
<protein>
    <recommendedName>
        <fullName evidence="4">Lipocalin-like domain-containing protein</fullName>
    </recommendedName>
</protein>
<feature type="chain" id="PRO_5019194614" description="Lipocalin-like domain-containing protein" evidence="1">
    <location>
        <begin position="24"/>
        <end position="207"/>
    </location>
</feature>
<dbReference type="EMBL" id="LR134384">
    <property type="protein sequence ID" value="VEH15670.1"/>
    <property type="molecule type" value="Genomic_DNA"/>
</dbReference>